<dbReference type="AlphaFoldDB" id="A0A218V071"/>
<reference evidence="2 3" key="1">
    <citation type="submission" date="2017-05" db="EMBL/GenBank/DDBJ databases">
        <title>Genome of assembly of the Bengalese finch, Lonchura striata domestica.</title>
        <authorList>
            <person name="Colquitt B.M."/>
            <person name="Brainard M.S."/>
        </authorList>
    </citation>
    <scope>NUCLEOTIDE SEQUENCE [LARGE SCALE GENOMIC DNA]</scope>
    <source>
        <strain evidence="2">White83orange57</strain>
    </source>
</reference>
<evidence type="ECO:0000256" key="1">
    <source>
        <dbReference type="SAM" id="MobiDB-lite"/>
    </source>
</evidence>
<comment type="caution">
    <text evidence="2">The sequence shown here is derived from an EMBL/GenBank/DDBJ whole genome shotgun (WGS) entry which is preliminary data.</text>
</comment>
<proteinExistence type="predicted"/>
<organism evidence="2 3">
    <name type="scientific">Lonchura striata</name>
    <name type="common">white-rumped munia</name>
    <dbReference type="NCBI Taxonomy" id="40157"/>
    <lineage>
        <taxon>Eukaryota</taxon>
        <taxon>Metazoa</taxon>
        <taxon>Chordata</taxon>
        <taxon>Craniata</taxon>
        <taxon>Vertebrata</taxon>
        <taxon>Euteleostomi</taxon>
        <taxon>Archelosauria</taxon>
        <taxon>Archosauria</taxon>
        <taxon>Dinosauria</taxon>
        <taxon>Saurischia</taxon>
        <taxon>Theropoda</taxon>
        <taxon>Coelurosauria</taxon>
        <taxon>Aves</taxon>
        <taxon>Neognathae</taxon>
        <taxon>Neoaves</taxon>
        <taxon>Telluraves</taxon>
        <taxon>Australaves</taxon>
        <taxon>Passeriformes</taxon>
        <taxon>Passeroidea</taxon>
        <taxon>Estrildidae</taxon>
        <taxon>Estrildinae</taxon>
        <taxon>Lonchura</taxon>
    </lineage>
</organism>
<dbReference type="Proteomes" id="UP000197619">
    <property type="component" value="Unassembled WGS sequence"/>
</dbReference>
<evidence type="ECO:0000313" key="3">
    <source>
        <dbReference type="Proteomes" id="UP000197619"/>
    </source>
</evidence>
<evidence type="ECO:0000313" key="2">
    <source>
        <dbReference type="EMBL" id="OWK59012.1"/>
    </source>
</evidence>
<accession>A0A218V071</accession>
<feature type="region of interest" description="Disordered" evidence="1">
    <location>
        <begin position="1"/>
        <end position="47"/>
    </location>
</feature>
<dbReference type="EMBL" id="MUZQ01000087">
    <property type="protein sequence ID" value="OWK59012.1"/>
    <property type="molecule type" value="Genomic_DNA"/>
</dbReference>
<name>A0A218V071_9PASE</name>
<gene>
    <name evidence="2" type="ORF">RLOC_00005131</name>
</gene>
<keyword evidence="3" id="KW-1185">Reference proteome</keyword>
<sequence length="99" mass="10740">MDAGRRWPRSGAHPPPRRESGPPGAGRQRAPRPEGDREFPLRHRSGDRGLCQPAAQIGCVAATARANRTPWMCRKQAPGAFCDLCGRKAKATQALFPPS</sequence>
<feature type="compositionally biased region" description="Basic and acidic residues" evidence="1">
    <location>
        <begin position="31"/>
        <end position="47"/>
    </location>
</feature>
<protein>
    <submittedName>
        <fullName evidence="2">Uncharacterized protein</fullName>
    </submittedName>
</protein>